<reference evidence="2" key="1">
    <citation type="journal article" date="2011" name="Genome Res.">
        <title>Phylogeny-wide analysis of social amoeba genomes highlights ancient origins for complex intercellular communication.</title>
        <authorList>
            <person name="Heidel A.J."/>
            <person name="Lawal H.M."/>
            <person name="Felder M."/>
            <person name="Schilde C."/>
            <person name="Helps N.R."/>
            <person name="Tunggal B."/>
            <person name="Rivero F."/>
            <person name="John U."/>
            <person name="Schleicher M."/>
            <person name="Eichinger L."/>
            <person name="Platzer M."/>
            <person name="Noegel A.A."/>
            <person name="Schaap P."/>
            <person name="Gloeckner G."/>
        </authorList>
    </citation>
    <scope>NUCLEOTIDE SEQUENCE [LARGE SCALE GENOMIC DNA]</scope>
    <source>
        <strain evidence="2">SH3</strain>
    </source>
</reference>
<evidence type="ECO:0000313" key="2">
    <source>
        <dbReference type="Proteomes" id="UP000007797"/>
    </source>
</evidence>
<protein>
    <submittedName>
        <fullName evidence="1">Uncharacterized protein</fullName>
    </submittedName>
</protein>
<proteinExistence type="predicted"/>
<dbReference type="RefSeq" id="XP_004357304.1">
    <property type="nucleotide sequence ID" value="XM_004357248.1"/>
</dbReference>
<dbReference type="AlphaFoldDB" id="F4PZS8"/>
<accession>F4PZS8</accession>
<sequence length="54" mass="6155">MRKDKHTRCDENSSLYDLLALCRCVGLCKNKNKGGGVNLNDDRTMLTRKVRNTV</sequence>
<keyword evidence="2" id="KW-1185">Reference proteome</keyword>
<name>F4PZS8_CACFS</name>
<dbReference type="EMBL" id="GL883017">
    <property type="protein sequence ID" value="EGG18842.1"/>
    <property type="molecule type" value="Genomic_DNA"/>
</dbReference>
<gene>
    <name evidence="1" type="ORF">DFA_02581</name>
</gene>
<evidence type="ECO:0000313" key="1">
    <source>
        <dbReference type="EMBL" id="EGG18842.1"/>
    </source>
</evidence>
<dbReference type="KEGG" id="dfa:DFA_02581"/>
<organism evidence="1 2">
    <name type="scientific">Cavenderia fasciculata</name>
    <name type="common">Slime mold</name>
    <name type="synonym">Dictyostelium fasciculatum</name>
    <dbReference type="NCBI Taxonomy" id="261658"/>
    <lineage>
        <taxon>Eukaryota</taxon>
        <taxon>Amoebozoa</taxon>
        <taxon>Evosea</taxon>
        <taxon>Eumycetozoa</taxon>
        <taxon>Dictyostelia</taxon>
        <taxon>Acytosteliales</taxon>
        <taxon>Cavenderiaceae</taxon>
        <taxon>Cavenderia</taxon>
    </lineage>
</organism>
<dbReference type="Proteomes" id="UP000007797">
    <property type="component" value="Unassembled WGS sequence"/>
</dbReference>
<dbReference type="GeneID" id="14870956"/>